<keyword evidence="3" id="KW-0808">Transferase</keyword>
<comment type="catalytic activity">
    <reaction evidence="8">
        <text>L-seryl-[protein] + ATP = O-phospho-L-seryl-[protein] + ADP + H(+)</text>
        <dbReference type="Rhea" id="RHEA:17989"/>
        <dbReference type="Rhea" id="RHEA-COMP:9863"/>
        <dbReference type="Rhea" id="RHEA-COMP:11604"/>
        <dbReference type="ChEBI" id="CHEBI:15378"/>
        <dbReference type="ChEBI" id="CHEBI:29999"/>
        <dbReference type="ChEBI" id="CHEBI:30616"/>
        <dbReference type="ChEBI" id="CHEBI:83421"/>
        <dbReference type="ChEBI" id="CHEBI:456216"/>
        <dbReference type="EC" id="2.7.11.1"/>
    </reaction>
</comment>
<feature type="domain" description="Protein kinase" evidence="10">
    <location>
        <begin position="40"/>
        <end position="273"/>
    </location>
</feature>
<evidence type="ECO:0000256" key="2">
    <source>
        <dbReference type="ARBA" id="ARBA00022527"/>
    </source>
</evidence>
<protein>
    <recommendedName>
        <fullName evidence="1">non-specific serine/threonine protein kinase</fullName>
        <ecNumber evidence="1">2.7.11.1</ecNumber>
    </recommendedName>
</protein>
<dbReference type="PROSITE" id="PS00107">
    <property type="entry name" value="PROTEIN_KINASE_ATP"/>
    <property type="match status" value="1"/>
</dbReference>
<dbReference type="Proteomes" id="UP000807353">
    <property type="component" value="Unassembled WGS sequence"/>
</dbReference>
<dbReference type="Gene3D" id="1.10.510.10">
    <property type="entry name" value="Transferase(Phosphotransferase) domain 1"/>
    <property type="match status" value="1"/>
</dbReference>
<organism evidence="11 12">
    <name type="scientific">Collybia nuda</name>
    <dbReference type="NCBI Taxonomy" id="64659"/>
    <lineage>
        <taxon>Eukaryota</taxon>
        <taxon>Fungi</taxon>
        <taxon>Dikarya</taxon>
        <taxon>Basidiomycota</taxon>
        <taxon>Agaricomycotina</taxon>
        <taxon>Agaricomycetes</taxon>
        <taxon>Agaricomycetidae</taxon>
        <taxon>Agaricales</taxon>
        <taxon>Tricholomatineae</taxon>
        <taxon>Clitocybaceae</taxon>
        <taxon>Collybia</taxon>
    </lineage>
</organism>
<dbReference type="PANTHER" id="PTHR47634">
    <property type="entry name" value="PROTEIN KINASE DOMAIN-CONTAINING PROTEIN-RELATED"/>
    <property type="match status" value="1"/>
</dbReference>
<dbReference type="PANTHER" id="PTHR47634:SF9">
    <property type="entry name" value="PROTEIN KINASE DOMAIN-CONTAINING PROTEIN-RELATED"/>
    <property type="match status" value="1"/>
</dbReference>
<dbReference type="InterPro" id="IPR017441">
    <property type="entry name" value="Protein_kinase_ATP_BS"/>
</dbReference>
<dbReference type="GO" id="GO:0004674">
    <property type="term" value="F:protein serine/threonine kinase activity"/>
    <property type="evidence" value="ECO:0007669"/>
    <property type="project" value="UniProtKB-KW"/>
</dbReference>
<dbReference type="Gene3D" id="3.30.200.20">
    <property type="entry name" value="Phosphorylase Kinase, domain 1"/>
    <property type="match status" value="1"/>
</dbReference>
<evidence type="ECO:0000256" key="8">
    <source>
        <dbReference type="ARBA" id="ARBA00048679"/>
    </source>
</evidence>
<evidence type="ECO:0000256" key="9">
    <source>
        <dbReference type="PROSITE-ProRule" id="PRU10141"/>
    </source>
</evidence>
<dbReference type="GO" id="GO:0005634">
    <property type="term" value="C:nucleus"/>
    <property type="evidence" value="ECO:0007669"/>
    <property type="project" value="TreeGrafter"/>
</dbReference>
<keyword evidence="5 11" id="KW-0418">Kinase</keyword>
<evidence type="ECO:0000256" key="6">
    <source>
        <dbReference type="ARBA" id="ARBA00022840"/>
    </source>
</evidence>
<evidence type="ECO:0000256" key="4">
    <source>
        <dbReference type="ARBA" id="ARBA00022741"/>
    </source>
</evidence>
<comment type="caution">
    <text evidence="11">The sequence shown here is derived from an EMBL/GenBank/DDBJ whole genome shotgun (WGS) entry which is preliminary data.</text>
</comment>
<evidence type="ECO:0000256" key="7">
    <source>
        <dbReference type="ARBA" id="ARBA00047899"/>
    </source>
</evidence>
<dbReference type="InterPro" id="IPR051334">
    <property type="entry name" value="SRPK"/>
</dbReference>
<keyword evidence="4 9" id="KW-0547">Nucleotide-binding</keyword>
<evidence type="ECO:0000256" key="3">
    <source>
        <dbReference type="ARBA" id="ARBA00022679"/>
    </source>
</evidence>
<proteinExistence type="predicted"/>
<dbReference type="OrthoDB" id="5979581at2759"/>
<dbReference type="EMBL" id="MU150260">
    <property type="protein sequence ID" value="KAF9463676.1"/>
    <property type="molecule type" value="Genomic_DNA"/>
</dbReference>
<keyword evidence="2" id="KW-0723">Serine/threonine-protein kinase</keyword>
<dbReference type="EC" id="2.7.11.1" evidence="1"/>
<dbReference type="InterPro" id="IPR011009">
    <property type="entry name" value="Kinase-like_dom_sf"/>
</dbReference>
<dbReference type="InterPro" id="IPR000719">
    <property type="entry name" value="Prot_kinase_dom"/>
</dbReference>
<keyword evidence="12" id="KW-1185">Reference proteome</keyword>
<dbReference type="PROSITE" id="PS50011">
    <property type="entry name" value="PROTEIN_KINASE_DOM"/>
    <property type="match status" value="1"/>
</dbReference>
<keyword evidence="6 9" id="KW-0067">ATP-binding</keyword>
<dbReference type="SMART" id="SM00220">
    <property type="entry name" value="S_TKc"/>
    <property type="match status" value="1"/>
</dbReference>
<feature type="binding site" evidence="9">
    <location>
        <position position="69"/>
    </location>
    <ligand>
        <name>ATP</name>
        <dbReference type="ChEBI" id="CHEBI:30616"/>
    </ligand>
</feature>
<comment type="catalytic activity">
    <reaction evidence="7">
        <text>L-threonyl-[protein] + ATP = O-phospho-L-threonyl-[protein] + ADP + H(+)</text>
        <dbReference type="Rhea" id="RHEA:46608"/>
        <dbReference type="Rhea" id="RHEA-COMP:11060"/>
        <dbReference type="Rhea" id="RHEA-COMP:11605"/>
        <dbReference type="ChEBI" id="CHEBI:15378"/>
        <dbReference type="ChEBI" id="CHEBI:30013"/>
        <dbReference type="ChEBI" id="CHEBI:30616"/>
        <dbReference type="ChEBI" id="CHEBI:61977"/>
        <dbReference type="ChEBI" id="CHEBI:456216"/>
        <dbReference type="EC" id="2.7.11.1"/>
    </reaction>
</comment>
<evidence type="ECO:0000313" key="12">
    <source>
        <dbReference type="Proteomes" id="UP000807353"/>
    </source>
</evidence>
<dbReference type="GO" id="GO:0050684">
    <property type="term" value="P:regulation of mRNA processing"/>
    <property type="evidence" value="ECO:0007669"/>
    <property type="project" value="TreeGrafter"/>
</dbReference>
<evidence type="ECO:0000256" key="1">
    <source>
        <dbReference type="ARBA" id="ARBA00012513"/>
    </source>
</evidence>
<evidence type="ECO:0000313" key="11">
    <source>
        <dbReference type="EMBL" id="KAF9463676.1"/>
    </source>
</evidence>
<evidence type="ECO:0000259" key="10">
    <source>
        <dbReference type="PROSITE" id="PS50011"/>
    </source>
</evidence>
<dbReference type="AlphaFoldDB" id="A0A9P5Y8H3"/>
<dbReference type="SUPFAM" id="SSF56112">
    <property type="entry name" value="Protein kinase-like (PK-like)"/>
    <property type="match status" value="1"/>
</dbReference>
<name>A0A9P5Y8H3_9AGAR</name>
<sequence>MNSDTYPQLFEEHPGVETIAYYQKGGFHPIHINDILQDRYHVVNKLGHGTYGTVWLVEDLKSGKCAALKILAAEISKDLANSDGTTDGREFVLELLDDFTVEGPIGTHQESWHPRGLSKRLVAQVTRGVAYLHSCGVVHGDTRYEPCAILVETIFLDLHAGNILFRIPGVEQMSYQDFAKYLGEPRERPLCRRDKKPVIFTPHQPKYVDPSSEMLDLLPLCLNAQELVQLKICDFGEAFLWDDKSLKAKLHTPAVYAAPEIPFHDYVGPATDI</sequence>
<evidence type="ECO:0000256" key="5">
    <source>
        <dbReference type="ARBA" id="ARBA00022777"/>
    </source>
</evidence>
<accession>A0A9P5Y8H3</accession>
<gene>
    <name evidence="11" type="ORF">BDZ94DRAFT_1308579</name>
</gene>
<reference evidence="11" key="1">
    <citation type="submission" date="2020-11" db="EMBL/GenBank/DDBJ databases">
        <authorList>
            <consortium name="DOE Joint Genome Institute"/>
            <person name="Ahrendt S."/>
            <person name="Riley R."/>
            <person name="Andreopoulos W."/>
            <person name="Labutti K."/>
            <person name="Pangilinan J."/>
            <person name="Ruiz-Duenas F.J."/>
            <person name="Barrasa J.M."/>
            <person name="Sanchez-Garcia M."/>
            <person name="Camarero S."/>
            <person name="Miyauchi S."/>
            <person name="Serrano A."/>
            <person name="Linde D."/>
            <person name="Babiker R."/>
            <person name="Drula E."/>
            <person name="Ayuso-Fernandez I."/>
            <person name="Pacheco R."/>
            <person name="Padilla G."/>
            <person name="Ferreira P."/>
            <person name="Barriuso J."/>
            <person name="Kellner H."/>
            <person name="Castanera R."/>
            <person name="Alfaro M."/>
            <person name="Ramirez L."/>
            <person name="Pisabarro A.G."/>
            <person name="Kuo A."/>
            <person name="Tritt A."/>
            <person name="Lipzen A."/>
            <person name="He G."/>
            <person name="Yan M."/>
            <person name="Ng V."/>
            <person name="Cullen D."/>
            <person name="Martin F."/>
            <person name="Rosso M.-N."/>
            <person name="Henrissat B."/>
            <person name="Hibbett D."/>
            <person name="Martinez A.T."/>
            <person name="Grigoriev I.V."/>
        </authorList>
    </citation>
    <scope>NUCLEOTIDE SEQUENCE</scope>
    <source>
        <strain evidence="11">CBS 247.69</strain>
    </source>
</reference>
<dbReference type="GO" id="GO:0005524">
    <property type="term" value="F:ATP binding"/>
    <property type="evidence" value="ECO:0007669"/>
    <property type="project" value="UniProtKB-UniRule"/>
</dbReference>
<dbReference type="GO" id="GO:0000245">
    <property type="term" value="P:spliceosomal complex assembly"/>
    <property type="evidence" value="ECO:0007669"/>
    <property type="project" value="TreeGrafter"/>
</dbReference>
<dbReference type="GO" id="GO:0005737">
    <property type="term" value="C:cytoplasm"/>
    <property type="evidence" value="ECO:0007669"/>
    <property type="project" value="TreeGrafter"/>
</dbReference>